<organism evidence="2 3">
    <name type="scientific">Sclerotinia sclerotiorum (strain ATCC 18683 / 1980 / Ss-1)</name>
    <name type="common">White mold</name>
    <name type="synonym">Whetzelinia sclerotiorum</name>
    <dbReference type="NCBI Taxonomy" id="665079"/>
    <lineage>
        <taxon>Eukaryota</taxon>
        <taxon>Fungi</taxon>
        <taxon>Dikarya</taxon>
        <taxon>Ascomycota</taxon>
        <taxon>Pezizomycotina</taxon>
        <taxon>Leotiomycetes</taxon>
        <taxon>Helotiales</taxon>
        <taxon>Sclerotiniaceae</taxon>
        <taxon>Sclerotinia</taxon>
    </lineage>
</organism>
<evidence type="ECO:0000259" key="1">
    <source>
        <dbReference type="Pfam" id="PF14737"/>
    </source>
</evidence>
<dbReference type="VEuPathDB" id="FungiDB:sscle_10g076180"/>
<proteinExistence type="predicted"/>
<feature type="domain" description="DUF4470" evidence="1">
    <location>
        <begin position="114"/>
        <end position="186"/>
    </location>
</feature>
<sequence>MAADDNAVPCTLKPRRNLTATYFELGRYTLCRDMTKQVIEIIKETMPEDKVILAKLAQREQRSTEHIPQVSEQEKLKRRLKIYAPLPRYHASLYTTTDYFTVGHDVAESLFNVLLQDFPRKNNKTMLFFLGGIGDSRNLYATMIDLHTSEKKGVASRRNYHFVANGHNKCALTRNLIIWKLLDELSTLAHDSDQGLMALATIFFIYESYLMPKYIHGNLRRIMENILVSLEKGDSPLPWVSLHAHDIPKYIEVLKSWISENFQNFTALEVMHGIRIALSQRAPFHDRNCKEKQFDYIGGHLSTFLYITPIMKLAPSSILQSNCLRNAGSWDSIESFLADYQCITDKEMLRQLTGVSVINEPLKDTIFPLIGYNWYTPALPIFHDDWSVMLPRNDFQKWFYALFFRLALPYKNITESRFSTKATAQDQRLVQNSVLPRNGDPHAIIHASSFYSDIIVYSSPKRYLQVYIFTTQLRELPRMAK</sequence>
<gene>
    <name evidence="2" type="ORF">sscle_10g076180</name>
</gene>
<dbReference type="AlphaFoldDB" id="A0A1D9QD62"/>
<accession>A0A1D9QD62</accession>
<dbReference type="InterPro" id="IPR027974">
    <property type="entry name" value="DUF4470"/>
</dbReference>
<dbReference type="Pfam" id="PF14737">
    <property type="entry name" value="DUF4470"/>
    <property type="match status" value="1"/>
</dbReference>
<dbReference type="EMBL" id="CP017823">
    <property type="protein sequence ID" value="APA12848.1"/>
    <property type="molecule type" value="Genomic_DNA"/>
</dbReference>
<dbReference type="Proteomes" id="UP000177798">
    <property type="component" value="Chromosome 10"/>
</dbReference>
<evidence type="ECO:0000313" key="3">
    <source>
        <dbReference type="Proteomes" id="UP000177798"/>
    </source>
</evidence>
<protein>
    <recommendedName>
        <fullName evidence="1">DUF4470 domain-containing protein</fullName>
    </recommendedName>
</protein>
<name>A0A1D9QD62_SCLS1</name>
<evidence type="ECO:0000313" key="2">
    <source>
        <dbReference type="EMBL" id="APA12848.1"/>
    </source>
</evidence>
<reference evidence="3" key="1">
    <citation type="journal article" date="2017" name="Genome Biol. Evol.">
        <title>The complete genome sequence of the phytopathogenic fungus Sclerotinia sclerotiorum reveals insights into the genome architecture of broad host range pathogens.</title>
        <authorList>
            <person name="Derbyshire M."/>
            <person name="Denton-Giles M."/>
            <person name="Hegedus D."/>
            <person name="Seifbarghy S."/>
            <person name="Rollins J."/>
            <person name="van Kan J."/>
            <person name="Seidl M.F."/>
            <person name="Faino L."/>
            <person name="Mbengue M."/>
            <person name="Navaud O."/>
            <person name="Raffaele S."/>
            <person name="Hammond-Kosack K."/>
            <person name="Heard S."/>
            <person name="Oliver R."/>
        </authorList>
    </citation>
    <scope>NUCLEOTIDE SEQUENCE [LARGE SCALE GENOMIC DNA]</scope>
    <source>
        <strain evidence="3">ATCC 18683 / 1980 / Ss-1</strain>
    </source>
</reference>
<dbReference type="OrthoDB" id="2423701at2759"/>